<comment type="similarity">
    <text evidence="1">Belongs to the nuclease type I family.</text>
</comment>
<evidence type="ECO:0000313" key="9">
    <source>
        <dbReference type="Proteomes" id="UP001287356"/>
    </source>
</evidence>
<keyword evidence="9" id="KW-1185">Reference proteome</keyword>
<dbReference type="GO" id="GO:0006308">
    <property type="term" value="P:DNA catabolic process"/>
    <property type="evidence" value="ECO:0007669"/>
    <property type="project" value="InterPro"/>
</dbReference>
<name>A0AAE0N018_9PEZI</name>
<dbReference type="InterPro" id="IPR008947">
    <property type="entry name" value="PLipase_C/P1_nuclease_dom_sf"/>
</dbReference>
<evidence type="ECO:0000256" key="1">
    <source>
        <dbReference type="ARBA" id="ARBA00009547"/>
    </source>
</evidence>
<evidence type="ECO:0000256" key="6">
    <source>
        <dbReference type="ARBA" id="ARBA00023157"/>
    </source>
</evidence>
<dbReference type="CDD" id="cd11010">
    <property type="entry name" value="S1-P1_nuclease"/>
    <property type="match status" value="1"/>
</dbReference>
<dbReference type="GO" id="GO:0046872">
    <property type="term" value="F:metal ion binding"/>
    <property type="evidence" value="ECO:0007669"/>
    <property type="project" value="UniProtKB-KW"/>
</dbReference>
<dbReference type="EMBL" id="JAULSN010000009">
    <property type="protein sequence ID" value="KAK3365173.1"/>
    <property type="molecule type" value="Genomic_DNA"/>
</dbReference>
<organism evidence="8 9">
    <name type="scientific">Lasiosphaeria ovina</name>
    <dbReference type="NCBI Taxonomy" id="92902"/>
    <lineage>
        <taxon>Eukaryota</taxon>
        <taxon>Fungi</taxon>
        <taxon>Dikarya</taxon>
        <taxon>Ascomycota</taxon>
        <taxon>Pezizomycotina</taxon>
        <taxon>Sordariomycetes</taxon>
        <taxon>Sordariomycetidae</taxon>
        <taxon>Sordariales</taxon>
        <taxon>Lasiosphaeriaceae</taxon>
        <taxon>Lasiosphaeria</taxon>
    </lineage>
</organism>
<keyword evidence="5" id="KW-0378">Hydrolase</keyword>
<evidence type="ECO:0000256" key="5">
    <source>
        <dbReference type="ARBA" id="ARBA00022801"/>
    </source>
</evidence>
<evidence type="ECO:0000256" key="3">
    <source>
        <dbReference type="ARBA" id="ARBA00022723"/>
    </source>
</evidence>
<proteinExistence type="inferred from homology"/>
<keyword evidence="6" id="KW-1015">Disulfide bond</keyword>
<dbReference type="GO" id="GO:0004519">
    <property type="term" value="F:endonuclease activity"/>
    <property type="evidence" value="ECO:0007669"/>
    <property type="project" value="UniProtKB-KW"/>
</dbReference>
<dbReference type="Gene3D" id="1.10.575.10">
    <property type="entry name" value="P1 Nuclease"/>
    <property type="match status" value="1"/>
</dbReference>
<dbReference type="InterPro" id="IPR003154">
    <property type="entry name" value="S1/P1nuclease"/>
</dbReference>
<evidence type="ECO:0000256" key="2">
    <source>
        <dbReference type="ARBA" id="ARBA00022722"/>
    </source>
</evidence>
<keyword evidence="4" id="KW-0255">Endonuclease</keyword>
<reference evidence="8" key="2">
    <citation type="submission" date="2023-06" db="EMBL/GenBank/DDBJ databases">
        <authorList>
            <consortium name="Lawrence Berkeley National Laboratory"/>
            <person name="Haridas S."/>
            <person name="Hensen N."/>
            <person name="Bonometti L."/>
            <person name="Westerberg I."/>
            <person name="Brannstrom I.O."/>
            <person name="Guillou S."/>
            <person name="Cros-Aarteil S."/>
            <person name="Calhoun S."/>
            <person name="Kuo A."/>
            <person name="Mondo S."/>
            <person name="Pangilinan J."/>
            <person name="Riley R."/>
            <person name="Labutti K."/>
            <person name="Andreopoulos B."/>
            <person name="Lipzen A."/>
            <person name="Chen C."/>
            <person name="Yanf M."/>
            <person name="Daum C."/>
            <person name="Ng V."/>
            <person name="Clum A."/>
            <person name="Steindorff A."/>
            <person name="Ohm R."/>
            <person name="Martin F."/>
            <person name="Silar P."/>
            <person name="Natvig D."/>
            <person name="Lalanne C."/>
            <person name="Gautier V."/>
            <person name="Ament-Velasquez S.L."/>
            <person name="Kruys A."/>
            <person name="Hutchinson M.I."/>
            <person name="Powell A.J."/>
            <person name="Barry K."/>
            <person name="Miller A.N."/>
            <person name="Grigoriev I.V."/>
            <person name="Debuchy R."/>
            <person name="Gladieux P."/>
            <person name="Thoren M.H."/>
            <person name="Johannesson H."/>
        </authorList>
    </citation>
    <scope>NUCLEOTIDE SEQUENCE</scope>
    <source>
        <strain evidence="8">CBS 958.72</strain>
    </source>
</reference>
<sequence>MKLSPLAVGAVALLPRFATAWGGFGHITVAYVASNFVANSTTAFFQDVLRNDTEDYLAGVATWADSVRYTQWGRFSGPFHFIDAADNPPHECGVKLERDCSKQGCIVSAFANYTGRILDGRLPESEREIAAKFLIHFLGDIHQPLHTEHVARGGNGINVTFGGVKYNLHHVWDVEIPEKVVGGVGKEHPYTEARQWADSLTEEIHSGKFKASSRSWRKGIKLSNPESTSLGWASETNSYVCTTVLPLGPEAIVNQELGTSYYEKAAPVVEAQIAKAGYRLAAWLDLIASKIDSQTAGDL</sequence>
<dbReference type="PANTHER" id="PTHR33146">
    <property type="entry name" value="ENDONUCLEASE 4"/>
    <property type="match status" value="1"/>
</dbReference>
<accession>A0AAE0N018</accession>
<comment type="caution">
    <text evidence="8">The sequence shown here is derived from an EMBL/GenBank/DDBJ whole genome shotgun (WGS) entry which is preliminary data.</text>
</comment>
<protein>
    <submittedName>
        <fullName evidence="8">S1/P1 nuclease</fullName>
    </submittedName>
</protein>
<dbReference type="GO" id="GO:0016788">
    <property type="term" value="F:hydrolase activity, acting on ester bonds"/>
    <property type="evidence" value="ECO:0007669"/>
    <property type="project" value="InterPro"/>
</dbReference>
<dbReference type="GO" id="GO:0003676">
    <property type="term" value="F:nucleic acid binding"/>
    <property type="evidence" value="ECO:0007669"/>
    <property type="project" value="InterPro"/>
</dbReference>
<dbReference type="Proteomes" id="UP001287356">
    <property type="component" value="Unassembled WGS sequence"/>
</dbReference>
<evidence type="ECO:0000256" key="7">
    <source>
        <dbReference type="ARBA" id="ARBA00023180"/>
    </source>
</evidence>
<dbReference type="Pfam" id="PF02265">
    <property type="entry name" value="S1-P1_nuclease"/>
    <property type="match status" value="1"/>
</dbReference>
<dbReference type="PANTHER" id="PTHR33146:SF26">
    <property type="entry name" value="ENDONUCLEASE 4"/>
    <property type="match status" value="1"/>
</dbReference>
<dbReference type="AlphaFoldDB" id="A0AAE0N018"/>
<keyword evidence="7" id="KW-0325">Glycoprotein</keyword>
<gene>
    <name evidence="8" type="ORF">B0T24DRAFT_426947</name>
</gene>
<evidence type="ECO:0000313" key="8">
    <source>
        <dbReference type="EMBL" id="KAK3365173.1"/>
    </source>
</evidence>
<keyword evidence="3" id="KW-0479">Metal-binding</keyword>
<evidence type="ECO:0000256" key="4">
    <source>
        <dbReference type="ARBA" id="ARBA00022759"/>
    </source>
</evidence>
<reference evidence="8" key="1">
    <citation type="journal article" date="2023" name="Mol. Phylogenet. Evol.">
        <title>Genome-scale phylogeny and comparative genomics of the fungal order Sordariales.</title>
        <authorList>
            <person name="Hensen N."/>
            <person name="Bonometti L."/>
            <person name="Westerberg I."/>
            <person name="Brannstrom I.O."/>
            <person name="Guillou S."/>
            <person name="Cros-Aarteil S."/>
            <person name="Calhoun S."/>
            <person name="Haridas S."/>
            <person name="Kuo A."/>
            <person name="Mondo S."/>
            <person name="Pangilinan J."/>
            <person name="Riley R."/>
            <person name="LaButti K."/>
            <person name="Andreopoulos B."/>
            <person name="Lipzen A."/>
            <person name="Chen C."/>
            <person name="Yan M."/>
            <person name="Daum C."/>
            <person name="Ng V."/>
            <person name="Clum A."/>
            <person name="Steindorff A."/>
            <person name="Ohm R.A."/>
            <person name="Martin F."/>
            <person name="Silar P."/>
            <person name="Natvig D.O."/>
            <person name="Lalanne C."/>
            <person name="Gautier V."/>
            <person name="Ament-Velasquez S.L."/>
            <person name="Kruys A."/>
            <person name="Hutchinson M.I."/>
            <person name="Powell A.J."/>
            <person name="Barry K."/>
            <person name="Miller A.N."/>
            <person name="Grigoriev I.V."/>
            <person name="Debuchy R."/>
            <person name="Gladieux P."/>
            <person name="Hiltunen Thoren M."/>
            <person name="Johannesson H."/>
        </authorList>
    </citation>
    <scope>NUCLEOTIDE SEQUENCE</scope>
    <source>
        <strain evidence="8">CBS 958.72</strain>
    </source>
</reference>
<keyword evidence="2" id="KW-0540">Nuclease</keyword>
<dbReference type="SUPFAM" id="SSF48537">
    <property type="entry name" value="Phospholipase C/P1 nuclease"/>
    <property type="match status" value="1"/>
</dbReference>